<organism evidence="15 16">
    <name type="scientific">Punica granatum</name>
    <name type="common">Pomegranate</name>
    <dbReference type="NCBI Taxonomy" id="22663"/>
    <lineage>
        <taxon>Eukaryota</taxon>
        <taxon>Viridiplantae</taxon>
        <taxon>Streptophyta</taxon>
        <taxon>Embryophyta</taxon>
        <taxon>Tracheophyta</taxon>
        <taxon>Spermatophyta</taxon>
        <taxon>Magnoliopsida</taxon>
        <taxon>eudicotyledons</taxon>
        <taxon>Gunneridae</taxon>
        <taxon>Pentapetalae</taxon>
        <taxon>rosids</taxon>
        <taxon>malvids</taxon>
        <taxon>Myrtales</taxon>
        <taxon>Lythraceae</taxon>
        <taxon>Punica</taxon>
    </lineage>
</organism>
<dbReference type="PANTHER" id="PTHR48004">
    <property type="entry name" value="OS01G0149700 PROTEIN"/>
    <property type="match status" value="1"/>
</dbReference>
<reference evidence="15" key="1">
    <citation type="journal article" date="2020" name="Plant Biotechnol. J.">
        <title>The pomegranate (Punica granatum L.) draft genome dissects genetic divergence between soft- and hard-seeded cultivars.</title>
        <authorList>
            <person name="Luo X."/>
            <person name="Li H."/>
            <person name="Wu Z."/>
            <person name="Yao W."/>
            <person name="Zhao P."/>
            <person name="Cao D."/>
            <person name="Yu H."/>
            <person name="Li K."/>
            <person name="Poudel K."/>
            <person name="Zhao D."/>
            <person name="Zhang F."/>
            <person name="Xia X."/>
            <person name="Chen L."/>
            <person name="Wang Q."/>
            <person name="Jing D."/>
            <person name="Cao S."/>
        </authorList>
    </citation>
    <scope>NUCLEOTIDE SEQUENCE [LARGE SCALE GENOMIC DNA]</scope>
    <source>
        <strain evidence="15">cv. Tunisia</strain>
    </source>
</reference>
<keyword evidence="5 11" id="KW-0812">Transmembrane</keyword>
<protein>
    <submittedName>
        <fullName evidence="16">Phytosulfokine receptor 1-like</fullName>
    </submittedName>
</protein>
<evidence type="ECO:0000256" key="7">
    <source>
        <dbReference type="ARBA" id="ARBA00022737"/>
    </source>
</evidence>
<evidence type="ECO:0000259" key="13">
    <source>
        <dbReference type="Pfam" id="PF08263"/>
    </source>
</evidence>
<sequence length="598" mass="66122">MDLSDSSPCFVSLLLLFLCLVHARSSANGETCHESDLEALEGFSSCLKTPIDGWGGGGGSQTSDCCSWTGVTCDNSTSGSRRVVALDLGGRNLGGEICDAVTALESLRFLNLSLNSLSTRAPWKLFQMHNLEVLDLGYNFIGGHLPCPINLPSIRSLNISFNNFFGPIAMSLTTLCSNSFNLRALNLAKNYFYGDIRADFGKCTSLEQLSLRQNLLSGDLPGSLFQLLNLGELQLQMNSFSGELSEEINLGYNDFTSELPSSFKSLQSLRGLSLSGTSLTNLSSALQTLQHCKNLESLFLSMSFRDEEILVNASFQFYSLKGFAASNSRLKGSLPSWLSCSCQNLQVLDLSGNRLSGRIPDWISEFPSLYYLDLSNNSFTGEVPERLTELRGLRDLPSVSTPFFVMRQRAKSLRMKALREIVPPTLDLSNNWLRGPIWPAFGNLTELKVLRLKNNKFSGYIPESLSGLRNLDTLDLSCNSLSGRVPESFDRLGFMLSFNVSHNKLYGKIPEEGLFPIYPYSSFEGNNGLCGLYLEPCGLTSTLQELFQGMKNLRLPFEVSAVSGFLITTGICFLFGWMFKKAVQMRTVAGRRTHIRQE</sequence>
<accession>A0A6P8CIT1</accession>
<keyword evidence="6 12" id="KW-0732">Signal</keyword>
<dbReference type="Pfam" id="PF23598">
    <property type="entry name" value="LRR_14"/>
    <property type="match status" value="1"/>
</dbReference>
<gene>
    <name evidence="16" type="primary">LOC116195483</name>
</gene>
<evidence type="ECO:0000259" key="14">
    <source>
        <dbReference type="Pfam" id="PF23598"/>
    </source>
</evidence>
<keyword evidence="10" id="KW-0325">Glycoprotein</keyword>
<evidence type="ECO:0000256" key="2">
    <source>
        <dbReference type="ARBA" id="ARBA00009592"/>
    </source>
</evidence>
<reference evidence="16" key="2">
    <citation type="submission" date="2025-08" db="UniProtKB">
        <authorList>
            <consortium name="RefSeq"/>
        </authorList>
    </citation>
    <scope>IDENTIFICATION</scope>
    <source>
        <tissue evidence="16">Leaf</tissue>
    </source>
</reference>
<dbReference type="AlphaFoldDB" id="A0A6P8CIT1"/>
<feature type="domain" description="Leucine-rich repeat-containing N-terminal plant-type" evidence="13">
    <location>
        <begin position="34"/>
        <end position="74"/>
    </location>
</feature>
<dbReference type="InterPro" id="IPR032675">
    <property type="entry name" value="LRR_dom_sf"/>
</dbReference>
<keyword evidence="4" id="KW-0433">Leucine-rich repeat</keyword>
<dbReference type="InterPro" id="IPR003591">
    <property type="entry name" value="Leu-rich_rpt_typical-subtyp"/>
</dbReference>
<dbReference type="GeneID" id="116195483"/>
<keyword evidence="15" id="KW-1185">Reference proteome</keyword>
<dbReference type="InterPro" id="IPR013210">
    <property type="entry name" value="LRR_N_plant-typ"/>
</dbReference>
<keyword evidence="3" id="KW-1003">Cell membrane</keyword>
<feature type="transmembrane region" description="Helical" evidence="11">
    <location>
        <begin position="559"/>
        <end position="579"/>
    </location>
</feature>
<dbReference type="Proteomes" id="UP000515151">
    <property type="component" value="Chromosome 2"/>
</dbReference>
<dbReference type="PANTHER" id="PTHR48004:SF103">
    <property type="entry name" value="OS01G0515300 PROTEIN"/>
    <property type="match status" value="1"/>
</dbReference>
<evidence type="ECO:0000256" key="8">
    <source>
        <dbReference type="ARBA" id="ARBA00022989"/>
    </source>
</evidence>
<dbReference type="InterPro" id="IPR052941">
    <property type="entry name" value="StomDev_PlantInt_Reg"/>
</dbReference>
<dbReference type="PROSITE" id="PS51450">
    <property type="entry name" value="LRR"/>
    <property type="match status" value="1"/>
</dbReference>
<feature type="chain" id="PRO_5027684890" evidence="12">
    <location>
        <begin position="24"/>
        <end position="598"/>
    </location>
</feature>
<dbReference type="InterPro" id="IPR055414">
    <property type="entry name" value="LRR_R13L4/SHOC2-like"/>
</dbReference>
<feature type="signal peptide" evidence="12">
    <location>
        <begin position="1"/>
        <end position="23"/>
    </location>
</feature>
<dbReference type="SMART" id="SM00369">
    <property type="entry name" value="LRR_TYP"/>
    <property type="match status" value="7"/>
</dbReference>
<dbReference type="Pfam" id="PF08263">
    <property type="entry name" value="LRRNT_2"/>
    <property type="match status" value="1"/>
</dbReference>
<proteinExistence type="inferred from homology"/>
<evidence type="ECO:0000256" key="1">
    <source>
        <dbReference type="ARBA" id="ARBA00004236"/>
    </source>
</evidence>
<evidence type="ECO:0000256" key="10">
    <source>
        <dbReference type="ARBA" id="ARBA00023180"/>
    </source>
</evidence>
<dbReference type="RefSeq" id="XP_031380573.1">
    <property type="nucleotide sequence ID" value="XM_031524713.1"/>
</dbReference>
<dbReference type="GO" id="GO:0005886">
    <property type="term" value="C:plasma membrane"/>
    <property type="evidence" value="ECO:0007669"/>
    <property type="project" value="UniProtKB-SubCell"/>
</dbReference>
<dbReference type="FunFam" id="3.80.10.10:FF:000213">
    <property type="entry name" value="Tyrosine-sulfated glycopeptide receptor 1"/>
    <property type="match status" value="1"/>
</dbReference>
<name>A0A6P8CIT1_PUNGR</name>
<comment type="subcellular location">
    <subcellularLocation>
        <location evidence="1">Cell membrane</location>
    </subcellularLocation>
</comment>
<evidence type="ECO:0000256" key="3">
    <source>
        <dbReference type="ARBA" id="ARBA00022475"/>
    </source>
</evidence>
<feature type="domain" description="Disease resistance R13L4/SHOC-2-like LRR" evidence="14">
    <location>
        <begin position="177"/>
        <end position="396"/>
    </location>
</feature>
<dbReference type="Pfam" id="PF13855">
    <property type="entry name" value="LRR_8"/>
    <property type="match status" value="1"/>
</dbReference>
<dbReference type="PRINTS" id="PR00019">
    <property type="entry name" value="LEURICHRPT"/>
</dbReference>
<dbReference type="InterPro" id="IPR001611">
    <property type="entry name" value="Leu-rich_rpt"/>
</dbReference>
<dbReference type="Gene3D" id="3.80.10.10">
    <property type="entry name" value="Ribonuclease Inhibitor"/>
    <property type="match status" value="3"/>
</dbReference>
<keyword evidence="7" id="KW-0677">Repeat</keyword>
<comment type="similarity">
    <text evidence="2">Belongs to the RLP family.</text>
</comment>
<evidence type="ECO:0000313" key="15">
    <source>
        <dbReference type="Proteomes" id="UP000515151"/>
    </source>
</evidence>
<evidence type="ECO:0000256" key="5">
    <source>
        <dbReference type="ARBA" id="ARBA00022692"/>
    </source>
</evidence>
<evidence type="ECO:0000256" key="12">
    <source>
        <dbReference type="SAM" id="SignalP"/>
    </source>
</evidence>
<evidence type="ECO:0000313" key="16">
    <source>
        <dbReference type="RefSeq" id="XP_031380573.1"/>
    </source>
</evidence>
<keyword evidence="9 11" id="KW-0472">Membrane</keyword>
<evidence type="ECO:0000256" key="11">
    <source>
        <dbReference type="SAM" id="Phobius"/>
    </source>
</evidence>
<evidence type="ECO:0000256" key="9">
    <source>
        <dbReference type="ARBA" id="ARBA00023136"/>
    </source>
</evidence>
<evidence type="ECO:0000256" key="4">
    <source>
        <dbReference type="ARBA" id="ARBA00022614"/>
    </source>
</evidence>
<dbReference type="SUPFAM" id="SSF52058">
    <property type="entry name" value="L domain-like"/>
    <property type="match status" value="2"/>
</dbReference>
<keyword evidence="8 11" id="KW-1133">Transmembrane helix</keyword>
<evidence type="ECO:0000256" key="6">
    <source>
        <dbReference type="ARBA" id="ARBA00022729"/>
    </source>
</evidence>
<dbReference type="OrthoDB" id="676979at2759"/>